<dbReference type="PaxDb" id="30732-ENSOMEP00000000957"/>
<dbReference type="Proteomes" id="UP000261560">
    <property type="component" value="Unplaced"/>
</dbReference>
<accession>A0A3B3B720</accession>
<dbReference type="SUPFAM" id="SSF53098">
    <property type="entry name" value="Ribonuclease H-like"/>
    <property type="match status" value="1"/>
</dbReference>
<dbReference type="AlphaFoldDB" id="A0A3B3B720"/>
<reference evidence="2" key="2">
    <citation type="submission" date="2025-09" db="UniProtKB">
        <authorList>
            <consortium name="Ensembl"/>
        </authorList>
    </citation>
    <scope>IDENTIFICATION</scope>
</reference>
<dbReference type="PANTHER" id="PTHR47501:SF7">
    <property type="entry name" value="TRANSPOSASE"/>
    <property type="match status" value="1"/>
</dbReference>
<dbReference type="PANTHER" id="PTHR47501">
    <property type="entry name" value="TRANSPOSASE-RELATED"/>
    <property type="match status" value="1"/>
</dbReference>
<dbReference type="InterPro" id="IPR008906">
    <property type="entry name" value="HATC_C_dom"/>
</dbReference>
<dbReference type="GeneTree" id="ENSGT00530000064692"/>
<dbReference type="InterPro" id="IPR012337">
    <property type="entry name" value="RNaseH-like_sf"/>
</dbReference>
<dbReference type="Pfam" id="PF05699">
    <property type="entry name" value="Dimer_Tnp_hAT"/>
    <property type="match status" value="1"/>
</dbReference>
<dbReference type="GO" id="GO:0046983">
    <property type="term" value="F:protein dimerization activity"/>
    <property type="evidence" value="ECO:0007669"/>
    <property type="project" value="InterPro"/>
</dbReference>
<dbReference type="STRING" id="30732.ENSOMEP00000000957"/>
<proteinExistence type="predicted"/>
<reference evidence="2" key="1">
    <citation type="submission" date="2025-08" db="UniProtKB">
        <authorList>
            <consortium name="Ensembl"/>
        </authorList>
    </citation>
    <scope>IDENTIFICATION</scope>
</reference>
<dbReference type="Ensembl" id="ENSOMET00000014995.1">
    <property type="protein sequence ID" value="ENSOMEP00000000957.1"/>
    <property type="gene ID" value="ENSOMEG00000001844.1"/>
</dbReference>
<protein>
    <recommendedName>
        <fullName evidence="1">HAT C-terminal dimerisation domain-containing protein</fullName>
    </recommendedName>
</protein>
<evidence type="ECO:0000313" key="3">
    <source>
        <dbReference type="Proteomes" id="UP000261560"/>
    </source>
</evidence>
<evidence type="ECO:0000313" key="2">
    <source>
        <dbReference type="Ensembl" id="ENSOMEP00000000957.1"/>
    </source>
</evidence>
<organism evidence="2 3">
    <name type="scientific">Oryzias melastigma</name>
    <name type="common">Marine medaka</name>
    <dbReference type="NCBI Taxonomy" id="30732"/>
    <lineage>
        <taxon>Eukaryota</taxon>
        <taxon>Metazoa</taxon>
        <taxon>Chordata</taxon>
        <taxon>Craniata</taxon>
        <taxon>Vertebrata</taxon>
        <taxon>Euteleostomi</taxon>
        <taxon>Actinopterygii</taxon>
        <taxon>Neopterygii</taxon>
        <taxon>Teleostei</taxon>
        <taxon>Neoteleostei</taxon>
        <taxon>Acanthomorphata</taxon>
        <taxon>Ovalentaria</taxon>
        <taxon>Atherinomorphae</taxon>
        <taxon>Beloniformes</taxon>
        <taxon>Adrianichthyidae</taxon>
        <taxon>Oryziinae</taxon>
        <taxon>Oryzias</taxon>
    </lineage>
</organism>
<name>A0A3B3B720_ORYME</name>
<dbReference type="OMA" id="YLEREYN"/>
<evidence type="ECO:0000259" key="1">
    <source>
        <dbReference type="Pfam" id="PF05699"/>
    </source>
</evidence>
<sequence length="637" mass="71628">MELGEKYALSSWKYAHYFTLVGTSGKNAVVRCHLCGGSKTFSTAKNSTSNLLKHLKGTHSTTQLVEKEVRRLATARESRVSLPAKQPKLDFSREPRVTLEELNQLVAGYIVEEMLPLSTVDSSSFRRIIDKIPSNNNVHLPHRKSFTSYLENEYKKMKAALKLALDDVQFVSTTADIWTANNRSYMGVTIHWFNQDTLERHKAALACKRVRGRHTFDVIAAELEQIHSSFGVLNKVVATVTDNASNFVKAFKTFPPPESDEDEKEEEEEQEDVLFTDIAEALTSVSDEGHITLPPHYRCASHTMNLISTSDVEKYLTSSPTTKSVYRVTIAKCTALWTKASRSTVAAEKVEEVSQRKLLVPSSTRWNSFYDAVSRVAEIPMNELNNLCNKLGIKCFNEKEYQFMHEYCIAMKPLTAALDILQGDECPYGALLPTLEILMMKSLSLKDLLTMTADLPDVIVKAIQTRFSIVLDNKDALLAAISCPKFKLRWVKDGARKQQLKNLLVAECQILSSSAGASDKTDNVPNKVVTPVTGMEFFEFESEPEDCYSADQEVMNYLSSGGFELDTLSNFPAVKKVFLKYNTPTPSSAPVERLFSLGGLVLTPRRNRLSDSRFEKLLLMRYNHCFTSPDHLKKSEQ</sequence>
<keyword evidence="3" id="KW-1185">Reference proteome</keyword>
<feature type="domain" description="HAT C-terminal dimerisation" evidence="1">
    <location>
        <begin position="551"/>
        <end position="623"/>
    </location>
</feature>